<dbReference type="Pfam" id="PF13409">
    <property type="entry name" value="GST_N_2"/>
    <property type="match status" value="1"/>
</dbReference>
<dbReference type="AlphaFoldDB" id="A0A7W4II58"/>
<dbReference type="GO" id="GO:0016740">
    <property type="term" value="F:transferase activity"/>
    <property type="evidence" value="ECO:0007669"/>
    <property type="project" value="UniProtKB-KW"/>
</dbReference>
<dbReference type="SFLD" id="SFLDS00019">
    <property type="entry name" value="Glutathione_Transferase_(cytos"/>
    <property type="match status" value="1"/>
</dbReference>
<evidence type="ECO:0000313" key="6">
    <source>
        <dbReference type="Proteomes" id="UP000561077"/>
    </source>
</evidence>
<dbReference type="EMBL" id="JABEQO010000001">
    <property type="protein sequence ID" value="MBB2163237.1"/>
    <property type="molecule type" value="Genomic_DNA"/>
</dbReference>
<dbReference type="PROSITE" id="PS50404">
    <property type="entry name" value="GST_NTER"/>
    <property type="match status" value="1"/>
</dbReference>
<dbReference type="InterPro" id="IPR004045">
    <property type="entry name" value="Glutathione_S-Trfase_N"/>
</dbReference>
<reference evidence="5 6" key="1">
    <citation type="submission" date="2020-04" db="EMBL/GenBank/DDBJ databases">
        <title>Description of novel Gluconacetobacter.</title>
        <authorList>
            <person name="Sombolestani A."/>
        </authorList>
    </citation>
    <scope>NUCLEOTIDE SEQUENCE [LARGE SCALE GENOMIC DNA]</scope>
    <source>
        <strain evidence="4 5">LMG 1728</strain>
        <strain evidence="3 6">LMG 1731</strain>
    </source>
</reference>
<dbReference type="SUPFAM" id="SSF52833">
    <property type="entry name" value="Thioredoxin-like"/>
    <property type="match status" value="1"/>
</dbReference>
<name>A0A7W4II58_9PROT</name>
<dbReference type="RefSeq" id="WP_182972145.1">
    <property type="nucleotide sequence ID" value="NZ_JABEQN010000001.1"/>
</dbReference>
<keyword evidence="5" id="KW-1185">Reference proteome</keyword>
<dbReference type="PANTHER" id="PTHR44051">
    <property type="entry name" value="GLUTATHIONE S-TRANSFERASE-RELATED"/>
    <property type="match status" value="1"/>
</dbReference>
<dbReference type="Gene3D" id="1.20.1050.10">
    <property type="match status" value="1"/>
</dbReference>
<sequence>MKLHDYPTAPNPRRVRFFMAEKGLAIPTVTVDLAQRAQFAPAFRALNPACTVPVLELDDGTAISEVPVICRYLEDRHPTPTLMGDTAEHRAVIGMWDRRMENDGYLAAMEAVRNSLPGLAGRALVGPHNYAQIPDLAARGRQRLADFMTDLNVRLRDTSHIAGEAFSIADITAFVTLDFARARLKLALPDEATALHAWFTRIAARPGAQA</sequence>
<evidence type="ECO:0000259" key="1">
    <source>
        <dbReference type="PROSITE" id="PS50404"/>
    </source>
</evidence>
<protein>
    <submittedName>
        <fullName evidence="3">Glutathione S-transferase</fullName>
    </submittedName>
</protein>
<keyword evidence="3" id="KW-0808">Transferase</keyword>
<gene>
    <name evidence="4" type="ORF">HLH25_00140</name>
    <name evidence="3" type="ORF">HLH26_01570</name>
</gene>
<proteinExistence type="predicted"/>
<comment type="caution">
    <text evidence="3">The sequence shown here is derived from an EMBL/GenBank/DDBJ whole genome shotgun (WGS) entry which is preliminary data.</text>
</comment>
<dbReference type="InterPro" id="IPR040079">
    <property type="entry name" value="Glutathione_S-Trfase"/>
</dbReference>
<dbReference type="InterPro" id="IPR036249">
    <property type="entry name" value="Thioredoxin-like_sf"/>
</dbReference>
<evidence type="ECO:0000313" key="3">
    <source>
        <dbReference type="EMBL" id="MBB2163237.1"/>
    </source>
</evidence>
<evidence type="ECO:0000259" key="2">
    <source>
        <dbReference type="PROSITE" id="PS50405"/>
    </source>
</evidence>
<dbReference type="PANTHER" id="PTHR44051:SF8">
    <property type="entry name" value="GLUTATHIONE S-TRANSFERASE GSTA"/>
    <property type="match status" value="1"/>
</dbReference>
<evidence type="ECO:0000313" key="5">
    <source>
        <dbReference type="Proteomes" id="UP000540490"/>
    </source>
</evidence>
<organism evidence="3 6">
    <name type="scientific">Gluconacetobacter dulcium</name>
    <dbReference type="NCBI Taxonomy" id="2729096"/>
    <lineage>
        <taxon>Bacteria</taxon>
        <taxon>Pseudomonadati</taxon>
        <taxon>Pseudomonadota</taxon>
        <taxon>Alphaproteobacteria</taxon>
        <taxon>Acetobacterales</taxon>
        <taxon>Acetobacteraceae</taxon>
        <taxon>Gluconacetobacter</taxon>
    </lineage>
</organism>
<dbReference type="Gene3D" id="3.40.30.10">
    <property type="entry name" value="Glutaredoxin"/>
    <property type="match status" value="1"/>
</dbReference>
<dbReference type="Pfam" id="PF13410">
    <property type="entry name" value="GST_C_2"/>
    <property type="match status" value="1"/>
</dbReference>
<dbReference type="InterPro" id="IPR036282">
    <property type="entry name" value="Glutathione-S-Trfase_C_sf"/>
</dbReference>
<dbReference type="SUPFAM" id="SSF47616">
    <property type="entry name" value="GST C-terminal domain-like"/>
    <property type="match status" value="1"/>
</dbReference>
<accession>A0A7W4II58</accession>
<dbReference type="InterPro" id="IPR010987">
    <property type="entry name" value="Glutathione-S-Trfase_C-like"/>
</dbReference>
<dbReference type="InterPro" id="IPR034345">
    <property type="entry name" value="Gtt2-like_N"/>
</dbReference>
<evidence type="ECO:0000313" key="4">
    <source>
        <dbReference type="EMBL" id="MBB2192068.1"/>
    </source>
</evidence>
<dbReference type="CDD" id="cd03051">
    <property type="entry name" value="GST_N_GTT2_like"/>
    <property type="match status" value="1"/>
</dbReference>
<dbReference type="Proteomes" id="UP000540490">
    <property type="component" value="Unassembled WGS sequence"/>
</dbReference>
<dbReference type="Proteomes" id="UP000561077">
    <property type="component" value="Unassembled WGS sequence"/>
</dbReference>
<dbReference type="SFLD" id="SFLDG00358">
    <property type="entry name" value="Main_(cytGST)"/>
    <property type="match status" value="1"/>
</dbReference>
<feature type="domain" description="GST C-terminal" evidence="2">
    <location>
        <begin position="86"/>
        <end position="210"/>
    </location>
</feature>
<feature type="domain" description="GST N-terminal" evidence="1">
    <location>
        <begin position="1"/>
        <end position="81"/>
    </location>
</feature>
<dbReference type="EMBL" id="JABEQN010000001">
    <property type="protein sequence ID" value="MBB2192068.1"/>
    <property type="molecule type" value="Genomic_DNA"/>
</dbReference>
<dbReference type="PROSITE" id="PS50405">
    <property type="entry name" value="GST_CTER"/>
    <property type="match status" value="1"/>
</dbReference>